<feature type="binding site" evidence="5">
    <location>
        <position position="175"/>
    </location>
    <ligand>
        <name>phosphoenolpyruvate</name>
        <dbReference type="ChEBI" id="CHEBI:58702"/>
    </ligand>
</feature>
<organism evidence="7 8">
    <name type="scientific">Cryobacterium algoritolerans</name>
    <dbReference type="NCBI Taxonomy" id="1259184"/>
    <lineage>
        <taxon>Bacteria</taxon>
        <taxon>Bacillati</taxon>
        <taxon>Actinomycetota</taxon>
        <taxon>Actinomycetes</taxon>
        <taxon>Micrococcales</taxon>
        <taxon>Microbacteriaceae</taxon>
        <taxon>Cryobacterium</taxon>
    </lineage>
</organism>
<comment type="catalytic activity">
    <reaction evidence="5">
        <text>phosphoenolpyruvate + GTP + H(+) = enolpyruvoyl-2-diphospho-5'-guanosine + diphosphate</text>
        <dbReference type="Rhea" id="RHEA:30519"/>
        <dbReference type="ChEBI" id="CHEBI:15378"/>
        <dbReference type="ChEBI" id="CHEBI:33019"/>
        <dbReference type="ChEBI" id="CHEBI:37565"/>
        <dbReference type="ChEBI" id="CHEBI:58702"/>
        <dbReference type="ChEBI" id="CHEBI:143701"/>
        <dbReference type="EC" id="2.7.7.105"/>
    </reaction>
</comment>
<evidence type="ECO:0000256" key="1">
    <source>
        <dbReference type="ARBA" id="ARBA00022679"/>
    </source>
</evidence>
<dbReference type="UniPathway" id="UPA00071"/>
<dbReference type="GO" id="GO:0043814">
    <property type="term" value="F:phospholactate guanylyltransferase activity"/>
    <property type="evidence" value="ECO:0007669"/>
    <property type="project" value="InterPro"/>
</dbReference>
<dbReference type="AlphaFoldDB" id="A0A4R8WU50"/>
<evidence type="ECO:0000313" key="7">
    <source>
        <dbReference type="EMBL" id="TFC15661.1"/>
    </source>
</evidence>
<dbReference type="EMBL" id="SOFP01000045">
    <property type="protein sequence ID" value="TFC15661.1"/>
    <property type="molecule type" value="Genomic_DNA"/>
</dbReference>
<evidence type="ECO:0000256" key="5">
    <source>
        <dbReference type="HAMAP-Rule" id="MF_02114"/>
    </source>
</evidence>
<protein>
    <recommendedName>
        <fullName evidence="5">Phosphoenolpyruvate guanylyltransferase</fullName>
        <shortName evidence="5">PEP guanylyltransferase</shortName>
        <ecNumber evidence="5">2.7.7.105</ecNumber>
    </recommendedName>
</protein>
<keyword evidence="1 5" id="KW-0808">Transferase</keyword>
<dbReference type="PANTHER" id="PTHR40392">
    <property type="entry name" value="2-PHOSPHO-L-LACTATE GUANYLYLTRANSFERASE"/>
    <property type="match status" value="1"/>
</dbReference>
<dbReference type="HAMAP" id="MF_02114">
    <property type="entry name" value="CofC"/>
    <property type="match status" value="1"/>
</dbReference>
<comment type="similarity">
    <text evidence="5">Belongs to the CofC family.</text>
</comment>
<comment type="pathway">
    <text evidence="5">Cofactor biosynthesis; coenzyme F420 biosynthesis.</text>
</comment>
<dbReference type="InterPro" id="IPR002835">
    <property type="entry name" value="CofC"/>
</dbReference>
<keyword evidence="8" id="KW-1185">Reference proteome</keyword>
<dbReference type="Proteomes" id="UP000298412">
    <property type="component" value="Unassembled WGS sequence"/>
</dbReference>
<dbReference type="SUPFAM" id="SSF53448">
    <property type="entry name" value="Nucleotide-diphospho-sugar transferases"/>
    <property type="match status" value="1"/>
</dbReference>
<dbReference type="OrthoDB" id="9151145at2"/>
<reference evidence="7 8" key="1">
    <citation type="submission" date="2019-03" db="EMBL/GenBank/DDBJ databases">
        <title>Genomics of glacier-inhabiting Cryobacterium strains.</title>
        <authorList>
            <person name="Liu Q."/>
            <person name="Xin Y.-H."/>
        </authorList>
    </citation>
    <scope>NUCLEOTIDE SEQUENCE [LARGE SCALE GENOMIC DNA]</scope>
    <source>
        <strain evidence="7 8">MDT1-3</strain>
    </source>
</reference>
<proteinExistence type="inferred from homology"/>
<feature type="binding site" evidence="5">
    <location>
        <position position="159"/>
    </location>
    <ligand>
        <name>phosphoenolpyruvate</name>
        <dbReference type="ChEBI" id="CHEBI:58702"/>
    </ligand>
</feature>
<dbReference type="RefSeq" id="WP_134566848.1">
    <property type="nucleotide sequence ID" value="NZ_SOFP01000045.1"/>
</dbReference>
<evidence type="ECO:0000256" key="2">
    <source>
        <dbReference type="ARBA" id="ARBA00022695"/>
    </source>
</evidence>
<keyword evidence="2 5" id="KW-0548">Nucleotidyltransferase</keyword>
<dbReference type="GO" id="GO:0005525">
    <property type="term" value="F:GTP binding"/>
    <property type="evidence" value="ECO:0007669"/>
    <property type="project" value="UniProtKB-KW"/>
</dbReference>
<dbReference type="GO" id="GO:0052645">
    <property type="term" value="P:F420-0 metabolic process"/>
    <property type="evidence" value="ECO:0007669"/>
    <property type="project" value="UniProtKB-UniRule"/>
</dbReference>
<comment type="function">
    <text evidence="5">Guanylyltransferase that catalyzes the activation of phosphoenolpyruvate (PEP) as enolpyruvoyl-2-diphospho-5'-guanosine, via the condensation of PEP with GTP. It is involved in the biosynthesis of coenzyme F420, a hydride carrier cofactor.</text>
</comment>
<dbReference type="NCBIfam" id="TIGR03552">
    <property type="entry name" value="F420_cofC"/>
    <property type="match status" value="1"/>
</dbReference>
<gene>
    <name evidence="7" type="primary">cofC</name>
    <name evidence="5" type="synonym">fbiD</name>
    <name evidence="7" type="ORF">E3O19_08170</name>
</gene>
<sequence length="234" mass="24035">MSWIAVVPVKGNPGAKSRLGELPERALLADAFALDTVAAALATRGIERVLVVTGDERIAARLVALGAEVVAEEPPAGEPPAGESPAGEPPAGEPRMPADPMNAAIRRGLTVARTRFPLSNLLVLTGDLPALTPADLERVFALAAEHERSMVPDAAGTGTTTLLALAGVPVEPRFGPGSRAAHEAAGYVPLEIPPATGIRSDVDTAFDLLVAGRLGLGQYTRPLVAGDRTGVDGR</sequence>
<evidence type="ECO:0000256" key="6">
    <source>
        <dbReference type="SAM" id="MobiDB-lite"/>
    </source>
</evidence>
<keyword evidence="4 5" id="KW-0342">GTP-binding</keyword>
<dbReference type="Gene3D" id="3.90.550.10">
    <property type="entry name" value="Spore Coat Polysaccharide Biosynthesis Protein SpsA, Chain A"/>
    <property type="match status" value="1"/>
</dbReference>
<dbReference type="PANTHER" id="PTHR40392:SF1">
    <property type="entry name" value="2-PHOSPHO-L-LACTATE GUANYLYLTRANSFERASE"/>
    <property type="match status" value="1"/>
</dbReference>
<feature type="binding site" evidence="5">
    <location>
        <position position="178"/>
    </location>
    <ligand>
        <name>phosphoenolpyruvate</name>
        <dbReference type="ChEBI" id="CHEBI:58702"/>
    </ligand>
</feature>
<comment type="caution">
    <text evidence="7">The sequence shown here is derived from an EMBL/GenBank/DDBJ whole genome shotgun (WGS) entry which is preliminary data.</text>
</comment>
<name>A0A4R8WU50_9MICO</name>
<evidence type="ECO:0000256" key="3">
    <source>
        <dbReference type="ARBA" id="ARBA00022741"/>
    </source>
</evidence>
<evidence type="ECO:0000256" key="4">
    <source>
        <dbReference type="ARBA" id="ARBA00023134"/>
    </source>
</evidence>
<dbReference type="InterPro" id="IPR029044">
    <property type="entry name" value="Nucleotide-diphossugar_trans"/>
</dbReference>
<feature type="compositionally biased region" description="Low complexity" evidence="6">
    <location>
        <begin position="71"/>
        <end position="86"/>
    </location>
</feature>
<keyword evidence="3 5" id="KW-0547">Nucleotide-binding</keyword>
<evidence type="ECO:0000313" key="8">
    <source>
        <dbReference type="Proteomes" id="UP000298412"/>
    </source>
</evidence>
<dbReference type="EC" id="2.7.7.105" evidence="5"/>
<accession>A0A4R8WU50</accession>
<feature type="region of interest" description="Disordered" evidence="6">
    <location>
        <begin position="71"/>
        <end position="98"/>
    </location>
</feature>